<keyword evidence="5 11" id="KW-0109">Calcium transport</keyword>
<feature type="transmembrane region" description="Helical" evidence="11">
    <location>
        <begin position="259"/>
        <end position="282"/>
    </location>
</feature>
<keyword evidence="11" id="KW-0926">Vacuole</keyword>
<comment type="function">
    <text evidence="11">Vacuolar cation/proton exchanger (CAX). Translocates Ca(2+) and other metal ions into vacuoles using the proton gradient formed by H(+)-ATPase and H(+)-pyrophosphatase.</text>
</comment>
<dbReference type="PANTHER" id="PTHR31503">
    <property type="entry name" value="VACUOLAR CALCIUM ION TRANSPORTER"/>
    <property type="match status" value="1"/>
</dbReference>
<keyword evidence="10 11" id="KW-0472">Membrane</keyword>
<keyword evidence="6 11" id="KW-0812">Transmembrane</keyword>
<evidence type="ECO:0000256" key="12">
    <source>
        <dbReference type="SAM" id="MobiDB-lite"/>
    </source>
</evidence>
<feature type="domain" description="Sodium/calcium exchanger membrane region" evidence="13">
    <location>
        <begin position="410"/>
        <end position="550"/>
    </location>
</feature>
<feature type="compositionally biased region" description="Polar residues" evidence="12">
    <location>
        <begin position="128"/>
        <end position="140"/>
    </location>
</feature>
<feature type="transmembrane region" description="Helical" evidence="11">
    <location>
        <begin position="225"/>
        <end position="247"/>
    </location>
</feature>
<organism evidence="14 15">
    <name type="scientific">Coccomyxa subellipsoidea</name>
    <dbReference type="NCBI Taxonomy" id="248742"/>
    <lineage>
        <taxon>Eukaryota</taxon>
        <taxon>Viridiplantae</taxon>
        <taxon>Chlorophyta</taxon>
        <taxon>core chlorophytes</taxon>
        <taxon>Trebouxiophyceae</taxon>
        <taxon>Trebouxiophyceae incertae sedis</taxon>
        <taxon>Coccomyxaceae</taxon>
        <taxon>Coccomyxa</taxon>
    </lineage>
</organism>
<evidence type="ECO:0000256" key="4">
    <source>
        <dbReference type="ARBA" id="ARBA00022449"/>
    </source>
</evidence>
<evidence type="ECO:0000256" key="7">
    <source>
        <dbReference type="ARBA" id="ARBA00022837"/>
    </source>
</evidence>
<feature type="transmembrane region" description="Helical" evidence="11">
    <location>
        <begin position="404"/>
        <end position="431"/>
    </location>
</feature>
<sequence length="573" mass="61461">MATPYARARAHWRSARQRINLETSSLPDRFAGEESDTEMAQPIQRARQALRQGDSINTARSYRSEGGTGSQDDSDVEAQVIGGRGRPRRMSSRKQSLEGHIGLLFSPGSVERDHEFAPRSLQAHLLPGNNSPEHQNSAAVSGSEKNRSRWRSAVRSIVAVNSMRPAKPPRLQSTAADEEVPEEEPEHGPGIISPKTDAAALLRLVTSSWMSLFLVAVPLGFCAQFLGWGSIAIFVLNFIALVPLALVLGEVTEDLALRFGDIIGGLLNATFGNVVELILSVAALSKGLYTVVAMSLIGSILSNLLLVLGFCFLCGGSKYKQQSFNMMVNKACCSLLFIASVAIVIPTSALSFFGPQRVTDDTLRNLSHAIAILLILLYLCYLLFQLKTHSSFFSESEGEGEPALSLVAALAALTGITVVVAVCSEFLTGALEDVADKSGLGQAFLGLIVLPIAGNACEHITAVFVAVKDKMDLAIGVALGSSIQIAIFVLPVMVLVGWAIGRPFLLDIEPFAALVLTLSVIHTYFVSSDGNSNWLMGVQLVATYLLIALLYLFMHDEEKPSAGMLLPPGKALL</sequence>
<dbReference type="Proteomes" id="UP001491310">
    <property type="component" value="Unassembled WGS sequence"/>
</dbReference>
<evidence type="ECO:0000256" key="5">
    <source>
        <dbReference type="ARBA" id="ARBA00022568"/>
    </source>
</evidence>
<feature type="compositionally biased region" description="Acidic residues" evidence="12">
    <location>
        <begin position="176"/>
        <end position="185"/>
    </location>
</feature>
<comment type="subcellular location">
    <subcellularLocation>
        <location evidence="1">Endomembrane system</location>
        <topology evidence="1">Multi-pass membrane protein</topology>
    </subcellularLocation>
    <subcellularLocation>
        <location evidence="11">Vacuole membrane</location>
    </subcellularLocation>
</comment>
<keyword evidence="3 11" id="KW-0813">Transport</keyword>
<dbReference type="NCBIfam" id="TIGR00846">
    <property type="entry name" value="caca2"/>
    <property type="match status" value="1"/>
</dbReference>
<keyword evidence="7 11" id="KW-0106">Calcium</keyword>
<evidence type="ECO:0000256" key="8">
    <source>
        <dbReference type="ARBA" id="ARBA00022989"/>
    </source>
</evidence>
<dbReference type="PANTHER" id="PTHR31503:SF22">
    <property type="entry name" value="VACUOLAR CALCIUM ION TRANSPORTER"/>
    <property type="match status" value="1"/>
</dbReference>
<feature type="transmembrane region" description="Helical" evidence="11">
    <location>
        <begin position="200"/>
        <end position="219"/>
    </location>
</feature>
<feature type="transmembrane region" description="Helical" evidence="11">
    <location>
        <begin position="511"/>
        <end position="527"/>
    </location>
</feature>
<evidence type="ECO:0000313" key="14">
    <source>
        <dbReference type="EMBL" id="KAK9915517.1"/>
    </source>
</evidence>
<feature type="domain" description="Sodium/calcium exchanger membrane region" evidence="13">
    <location>
        <begin position="230"/>
        <end position="386"/>
    </location>
</feature>
<evidence type="ECO:0000256" key="10">
    <source>
        <dbReference type="ARBA" id="ARBA00023136"/>
    </source>
</evidence>
<dbReference type="InterPro" id="IPR004798">
    <property type="entry name" value="CAX-like"/>
</dbReference>
<feature type="transmembrane region" description="Helical" evidence="11">
    <location>
        <begin position="366"/>
        <end position="384"/>
    </location>
</feature>
<evidence type="ECO:0000256" key="2">
    <source>
        <dbReference type="ARBA" id="ARBA00008248"/>
    </source>
</evidence>
<evidence type="ECO:0000256" key="9">
    <source>
        <dbReference type="ARBA" id="ARBA00023065"/>
    </source>
</evidence>
<keyword evidence="4 11" id="KW-0050">Antiport</keyword>
<proteinExistence type="inferred from homology"/>
<comment type="similarity">
    <text evidence="2">Belongs to the Ca(2+):cation antiporter (CaCA) (TC 2.A.19) family. Cation/proton exchanger (CAX) subfamily.</text>
</comment>
<dbReference type="NCBIfam" id="TIGR00378">
    <property type="entry name" value="cax"/>
    <property type="match status" value="1"/>
</dbReference>
<feature type="transmembrane region" description="Helical" evidence="11">
    <location>
        <begin position="335"/>
        <end position="354"/>
    </location>
</feature>
<feature type="region of interest" description="Disordered" evidence="12">
    <location>
        <begin position="166"/>
        <end position="191"/>
    </location>
</feature>
<keyword evidence="9 11" id="KW-0406">Ion transport</keyword>
<accession>A0ABR2YUH5</accession>
<keyword evidence="8 11" id="KW-1133">Transmembrane helix</keyword>
<name>A0ABR2YUH5_9CHLO</name>
<dbReference type="InterPro" id="IPR004713">
    <property type="entry name" value="CaH_exchang"/>
</dbReference>
<keyword evidence="15" id="KW-1185">Reference proteome</keyword>
<evidence type="ECO:0000259" key="13">
    <source>
        <dbReference type="Pfam" id="PF01699"/>
    </source>
</evidence>
<feature type="transmembrane region" description="Helical" evidence="11">
    <location>
        <begin position="534"/>
        <end position="554"/>
    </location>
</feature>
<comment type="caution">
    <text evidence="14">The sequence shown here is derived from an EMBL/GenBank/DDBJ whole genome shotgun (WGS) entry which is preliminary data.</text>
</comment>
<feature type="transmembrane region" description="Helical" evidence="11">
    <location>
        <begin position="443"/>
        <end position="466"/>
    </location>
</feature>
<evidence type="ECO:0000313" key="15">
    <source>
        <dbReference type="Proteomes" id="UP001491310"/>
    </source>
</evidence>
<evidence type="ECO:0000256" key="6">
    <source>
        <dbReference type="ARBA" id="ARBA00022692"/>
    </source>
</evidence>
<gene>
    <name evidence="14" type="ORF">WJX75_000169</name>
</gene>
<feature type="region of interest" description="Disordered" evidence="12">
    <location>
        <begin position="123"/>
        <end position="148"/>
    </location>
</feature>
<protein>
    <recommendedName>
        <fullName evidence="11">Vacuolar cation/proton exchanger</fullName>
    </recommendedName>
</protein>
<feature type="transmembrane region" description="Helical" evidence="11">
    <location>
        <begin position="288"/>
        <end position="314"/>
    </location>
</feature>
<dbReference type="Pfam" id="PF01699">
    <property type="entry name" value="Na_Ca_ex"/>
    <property type="match status" value="2"/>
</dbReference>
<dbReference type="InterPro" id="IPR004837">
    <property type="entry name" value="NaCa_Exmemb"/>
</dbReference>
<evidence type="ECO:0000256" key="11">
    <source>
        <dbReference type="RuleBase" id="RU365028"/>
    </source>
</evidence>
<evidence type="ECO:0000256" key="1">
    <source>
        <dbReference type="ARBA" id="ARBA00004127"/>
    </source>
</evidence>
<dbReference type="EMBL" id="JALJOT010000004">
    <property type="protein sequence ID" value="KAK9915517.1"/>
    <property type="molecule type" value="Genomic_DNA"/>
</dbReference>
<dbReference type="Gene3D" id="1.20.1420.30">
    <property type="entry name" value="NCX, central ion-binding region"/>
    <property type="match status" value="1"/>
</dbReference>
<feature type="region of interest" description="Disordered" evidence="12">
    <location>
        <begin position="21"/>
        <end position="95"/>
    </location>
</feature>
<dbReference type="InterPro" id="IPR044880">
    <property type="entry name" value="NCX_ion-bd_dom_sf"/>
</dbReference>
<evidence type="ECO:0000256" key="3">
    <source>
        <dbReference type="ARBA" id="ARBA00022448"/>
    </source>
</evidence>
<reference evidence="14 15" key="1">
    <citation type="journal article" date="2024" name="Nat. Commun.">
        <title>Phylogenomics reveals the evolutionary origins of lichenization in chlorophyte algae.</title>
        <authorList>
            <person name="Puginier C."/>
            <person name="Libourel C."/>
            <person name="Otte J."/>
            <person name="Skaloud P."/>
            <person name="Haon M."/>
            <person name="Grisel S."/>
            <person name="Petersen M."/>
            <person name="Berrin J.G."/>
            <person name="Delaux P.M."/>
            <person name="Dal Grande F."/>
            <person name="Keller J."/>
        </authorList>
    </citation>
    <scope>NUCLEOTIDE SEQUENCE [LARGE SCALE GENOMIC DNA]</scope>
    <source>
        <strain evidence="14 15">SAG 216-7</strain>
    </source>
</reference>
<feature type="transmembrane region" description="Helical" evidence="11">
    <location>
        <begin position="473"/>
        <end position="499"/>
    </location>
</feature>